<feature type="transmembrane region" description="Helical" evidence="2">
    <location>
        <begin position="52"/>
        <end position="76"/>
    </location>
</feature>
<dbReference type="InterPro" id="IPR045339">
    <property type="entry name" value="DUF6534"/>
</dbReference>
<gene>
    <name evidence="4" type="ORF">BDQ12DRAFT_693051</name>
</gene>
<proteinExistence type="predicted"/>
<dbReference type="OrthoDB" id="2536347at2759"/>
<accession>A0A5C3LHE5</accession>
<keyword evidence="2" id="KW-1133">Transmembrane helix</keyword>
<dbReference type="PANTHER" id="PTHR40465">
    <property type="entry name" value="CHROMOSOME 1, WHOLE GENOME SHOTGUN SEQUENCE"/>
    <property type="match status" value="1"/>
</dbReference>
<feature type="transmembrane region" description="Helical" evidence="2">
    <location>
        <begin position="96"/>
        <end position="117"/>
    </location>
</feature>
<keyword evidence="2" id="KW-0472">Membrane</keyword>
<feature type="transmembrane region" description="Helical" evidence="2">
    <location>
        <begin position="20"/>
        <end position="40"/>
    </location>
</feature>
<evidence type="ECO:0000256" key="2">
    <source>
        <dbReference type="SAM" id="Phobius"/>
    </source>
</evidence>
<dbReference type="STRING" id="68775.A0A5C3LHE5"/>
<dbReference type="EMBL" id="ML213688">
    <property type="protein sequence ID" value="TFK32055.1"/>
    <property type="molecule type" value="Genomic_DNA"/>
</dbReference>
<organism evidence="4 5">
    <name type="scientific">Crucibulum laeve</name>
    <dbReference type="NCBI Taxonomy" id="68775"/>
    <lineage>
        <taxon>Eukaryota</taxon>
        <taxon>Fungi</taxon>
        <taxon>Dikarya</taxon>
        <taxon>Basidiomycota</taxon>
        <taxon>Agaricomycotina</taxon>
        <taxon>Agaricomycetes</taxon>
        <taxon>Agaricomycetidae</taxon>
        <taxon>Agaricales</taxon>
        <taxon>Agaricineae</taxon>
        <taxon>Nidulariaceae</taxon>
        <taxon>Crucibulum</taxon>
    </lineage>
</organism>
<feature type="transmembrane region" description="Helical" evidence="2">
    <location>
        <begin position="138"/>
        <end position="158"/>
    </location>
</feature>
<feature type="compositionally biased region" description="Basic and acidic residues" evidence="1">
    <location>
        <begin position="367"/>
        <end position="382"/>
    </location>
</feature>
<dbReference type="Pfam" id="PF20152">
    <property type="entry name" value="DUF6534"/>
    <property type="match status" value="1"/>
</dbReference>
<dbReference type="AlphaFoldDB" id="A0A5C3LHE5"/>
<feature type="domain" description="DUF6534" evidence="3">
    <location>
        <begin position="185"/>
        <end position="273"/>
    </location>
</feature>
<name>A0A5C3LHE5_9AGAR</name>
<feature type="transmembrane region" description="Helical" evidence="2">
    <location>
        <begin position="178"/>
        <end position="199"/>
    </location>
</feature>
<evidence type="ECO:0000259" key="3">
    <source>
        <dbReference type="Pfam" id="PF20152"/>
    </source>
</evidence>
<feature type="transmembrane region" description="Helical" evidence="2">
    <location>
        <begin position="219"/>
        <end position="241"/>
    </location>
</feature>
<feature type="region of interest" description="Disordered" evidence="1">
    <location>
        <begin position="333"/>
        <end position="389"/>
    </location>
</feature>
<keyword evidence="2" id="KW-0812">Transmembrane</keyword>
<evidence type="ECO:0000313" key="4">
    <source>
        <dbReference type="EMBL" id="TFK32055.1"/>
    </source>
</evidence>
<reference evidence="4 5" key="1">
    <citation type="journal article" date="2019" name="Nat. Ecol. Evol.">
        <title>Megaphylogeny resolves global patterns of mushroom evolution.</title>
        <authorList>
            <person name="Varga T."/>
            <person name="Krizsan K."/>
            <person name="Foldi C."/>
            <person name="Dima B."/>
            <person name="Sanchez-Garcia M."/>
            <person name="Sanchez-Ramirez S."/>
            <person name="Szollosi G.J."/>
            <person name="Szarkandi J.G."/>
            <person name="Papp V."/>
            <person name="Albert L."/>
            <person name="Andreopoulos W."/>
            <person name="Angelini C."/>
            <person name="Antonin V."/>
            <person name="Barry K.W."/>
            <person name="Bougher N.L."/>
            <person name="Buchanan P."/>
            <person name="Buyck B."/>
            <person name="Bense V."/>
            <person name="Catcheside P."/>
            <person name="Chovatia M."/>
            <person name="Cooper J."/>
            <person name="Damon W."/>
            <person name="Desjardin D."/>
            <person name="Finy P."/>
            <person name="Geml J."/>
            <person name="Haridas S."/>
            <person name="Hughes K."/>
            <person name="Justo A."/>
            <person name="Karasinski D."/>
            <person name="Kautmanova I."/>
            <person name="Kiss B."/>
            <person name="Kocsube S."/>
            <person name="Kotiranta H."/>
            <person name="LaButti K.M."/>
            <person name="Lechner B.E."/>
            <person name="Liimatainen K."/>
            <person name="Lipzen A."/>
            <person name="Lukacs Z."/>
            <person name="Mihaltcheva S."/>
            <person name="Morgado L.N."/>
            <person name="Niskanen T."/>
            <person name="Noordeloos M.E."/>
            <person name="Ohm R.A."/>
            <person name="Ortiz-Santana B."/>
            <person name="Ovrebo C."/>
            <person name="Racz N."/>
            <person name="Riley R."/>
            <person name="Savchenko A."/>
            <person name="Shiryaev A."/>
            <person name="Soop K."/>
            <person name="Spirin V."/>
            <person name="Szebenyi C."/>
            <person name="Tomsovsky M."/>
            <person name="Tulloss R.E."/>
            <person name="Uehling J."/>
            <person name="Grigoriev I.V."/>
            <person name="Vagvolgyi C."/>
            <person name="Papp T."/>
            <person name="Martin F.M."/>
            <person name="Miettinen O."/>
            <person name="Hibbett D.S."/>
            <person name="Nagy L.G."/>
        </authorList>
    </citation>
    <scope>NUCLEOTIDE SEQUENCE [LARGE SCALE GENOMIC DNA]</scope>
    <source>
        <strain evidence="4 5">CBS 166.37</strain>
    </source>
</reference>
<evidence type="ECO:0000313" key="5">
    <source>
        <dbReference type="Proteomes" id="UP000308652"/>
    </source>
</evidence>
<evidence type="ECO:0000256" key="1">
    <source>
        <dbReference type="SAM" id="MobiDB-lite"/>
    </source>
</evidence>
<dbReference type="Proteomes" id="UP000308652">
    <property type="component" value="Unassembled WGS sequence"/>
</dbReference>
<dbReference type="PANTHER" id="PTHR40465:SF1">
    <property type="entry name" value="DUF6534 DOMAIN-CONTAINING PROTEIN"/>
    <property type="match status" value="1"/>
</dbReference>
<keyword evidence="5" id="KW-1185">Reference proteome</keyword>
<protein>
    <recommendedName>
        <fullName evidence="3">DUF6534 domain-containing protein</fullName>
    </recommendedName>
</protein>
<sequence length="389" mass="42503">MMSTSSTEPDLLSLVGPLLIGYLINWGLFGVLSVQTYTYYLAFPNDKPQVKILVYCTYLLEVAQTVLIAHDAFSAFARGLILEDNLRMTRLTSVHLSWVTMPLMSGIVACIVEIFYANRIGTLLESKCKSRFARIVPLFIVVMALAQLGAALTTTVVGQEAQDWLSLRRSKPFLISQAIRAVISSTCDIVIAAYMCYYLSKTKTGIDASQALLCRVVKLLIGSGVLTAAFSIADLGLYFAMYHEGNFGPFFTALCVNMAKLYSNSMLVLLNSRLVILPGRHTSVGSGRGAVSNDTLATGVFRSMGAGGCCSCSMRATQTDSVDVYVDMEVDMSTRGTGNSSEKVKNWDDMSSIRFAQNSDPSPKKKNPLEKKESEIRQESRVASKSILP</sequence>